<evidence type="ECO:0000259" key="7">
    <source>
        <dbReference type="PROSITE" id="PS50850"/>
    </source>
</evidence>
<dbReference type="EMBL" id="CP000559">
    <property type="protein sequence ID" value="ABN06784.1"/>
    <property type="molecule type" value="Genomic_DNA"/>
</dbReference>
<organism evidence="8 9">
    <name type="scientific">Methanocorpusculum labreanum (strain ATCC 43576 / DSM 4855 / Z)</name>
    <dbReference type="NCBI Taxonomy" id="410358"/>
    <lineage>
        <taxon>Archaea</taxon>
        <taxon>Methanobacteriati</taxon>
        <taxon>Methanobacteriota</taxon>
        <taxon>Stenosarchaea group</taxon>
        <taxon>Methanomicrobia</taxon>
        <taxon>Methanomicrobiales</taxon>
        <taxon>Methanocorpusculaceae</taxon>
        <taxon>Methanocorpusculum</taxon>
    </lineage>
</organism>
<evidence type="ECO:0000256" key="5">
    <source>
        <dbReference type="ARBA" id="ARBA00023136"/>
    </source>
</evidence>
<dbReference type="eggNOG" id="arCOG00143">
    <property type="taxonomic scope" value="Archaea"/>
</dbReference>
<dbReference type="PANTHER" id="PTHR42718:SF9">
    <property type="entry name" value="MAJOR FACILITATOR SUPERFAMILY MULTIDRUG TRANSPORTER MFSC"/>
    <property type="match status" value="1"/>
</dbReference>
<protein>
    <submittedName>
        <fullName evidence="8">Major facilitator superfamily MFS_1</fullName>
    </submittedName>
</protein>
<evidence type="ECO:0000256" key="1">
    <source>
        <dbReference type="ARBA" id="ARBA00004141"/>
    </source>
</evidence>
<dbReference type="GO" id="GO:0022857">
    <property type="term" value="F:transmembrane transporter activity"/>
    <property type="evidence" value="ECO:0007669"/>
    <property type="project" value="InterPro"/>
</dbReference>
<feature type="transmembrane region" description="Helical" evidence="6">
    <location>
        <begin position="188"/>
        <end position="207"/>
    </location>
</feature>
<comment type="subcellular location">
    <subcellularLocation>
        <location evidence="1">Membrane</location>
        <topology evidence="1">Multi-pass membrane protein</topology>
    </subcellularLocation>
</comment>
<dbReference type="InterPro" id="IPR020846">
    <property type="entry name" value="MFS_dom"/>
</dbReference>
<dbReference type="CDD" id="cd17321">
    <property type="entry name" value="MFS_MMR_MDR_like"/>
    <property type="match status" value="1"/>
</dbReference>
<reference evidence="8 9" key="1">
    <citation type="journal article" date="2009" name="Stand. Genomic Sci.">
        <title>Complete genome sequence of Methanocorpusculum labreanum type strain Z.</title>
        <authorList>
            <person name="Anderson I.J."/>
            <person name="Sieprawska-Lupa M."/>
            <person name="Goltsman E."/>
            <person name="Lapidus A."/>
            <person name="Copeland A."/>
            <person name="Glavina Del Rio T."/>
            <person name="Tice H."/>
            <person name="Dalin E."/>
            <person name="Barry K."/>
            <person name="Pitluck S."/>
            <person name="Hauser L."/>
            <person name="Land M."/>
            <person name="Lucas S."/>
            <person name="Richardson P."/>
            <person name="Whitman W.B."/>
            <person name="Kyrpides N.C."/>
        </authorList>
    </citation>
    <scope>NUCLEOTIDE SEQUENCE [LARGE SCALE GENOMIC DNA]</scope>
    <source>
        <strain evidence="9">ATCC 43576 / DSM 4855 / Z</strain>
    </source>
</reference>
<sequence>MLLLIAAFAVFMDGLDGSIVNVVLPVMAAEFGIDISGSSWIVIAYLLFMAGFILAFGKVADNGKIRGVFSIGFGIFALGSLMCALSPSLECIVAARALQGLGASMIAAAAPLLVTRFLPKERRGFGMGVIATTGGIALTFGPPLGGFISAYLSWHWIFLINVPIGIAAILLAKLAIPSPNGKPVNDHFDKTGTALMFAAIASMIIFFERGPVLGWTNATILICGAVFAFSFAGFCIHSLRSPYPLLNIRIFRHWKFTSVTISYLLTCAVFSGVMYMVPYYMQTAVGLSTVTSGMLLMIASILTALVGIPIGAWSDKIGCRTPCIMAALFRISFCLIFLLIIPEWGAAAIIPGLICMGLSFGISGGPATTRIVQFSPKGEDGMGTSVMITSDFLGGVIGVAAYAVVFSLAVPGSVGVSVSDLSSAALTSGFHATAAFGLILGIITLILSSVVPNLIVKKSGLADP</sequence>
<dbReference type="HOGENOM" id="CLU_000960_28_3_2"/>
<feature type="transmembrane region" description="Helical" evidence="6">
    <location>
        <begin position="348"/>
        <end position="372"/>
    </location>
</feature>
<feature type="transmembrane region" description="Helical" evidence="6">
    <location>
        <begin position="125"/>
        <end position="148"/>
    </location>
</feature>
<accession>A2SR28</accession>
<dbReference type="OrthoDB" id="117970at2157"/>
<gene>
    <name evidence="8" type="ordered locus">Mlab_0610</name>
</gene>
<feature type="transmembrane region" description="Helical" evidence="6">
    <location>
        <begin position="38"/>
        <end position="56"/>
    </location>
</feature>
<dbReference type="PANTHER" id="PTHR42718">
    <property type="entry name" value="MAJOR FACILITATOR SUPERFAMILY MULTIDRUG TRANSPORTER MFSC"/>
    <property type="match status" value="1"/>
</dbReference>
<feature type="transmembrane region" description="Helical" evidence="6">
    <location>
        <begin position="260"/>
        <end position="281"/>
    </location>
</feature>
<keyword evidence="9" id="KW-1185">Reference proteome</keyword>
<dbReference type="SUPFAM" id="SSF103473">
    <property type="entry name" value="MFS general substrate transporter"/>
    <property type="match status" value="1"/>
</dbReference>
<dbReference type="AlphaFoldDB" id="A2SR28"/>
<dbReference type="Proteomes" id="UP000000365">
    <property type="component" value="Chromosome"/>
</dbReference>
<keyword evidence="2" id="KW-0813">Transport</keyword>
<feature type="domain" description="Major facilitator superfamily (MFS) profile" evidence="7">
    <location>
        <begin position="2"/>
        <end position="452"/>
    </location>
</feature>
<dbReference type="InterPro" id="IPR011701">
    <property type="entry name" value="MFS"/>
</dbReference>
<dbReference type="GO" id="GO:0016020">
    <property type="term" value="C:membrane"/>
    <property type="evidence" value="ECO:0007669"/>
    <property type="project" value="UniProtKB-SubCell"/>
</dbReference>
<feature type="transmembrane region" description="Helical" evidence="6">
    <location>
        <begin position="293"/>
        <end position="312"/>
    </location>
</feature>
<feature type="transmembrane region" description="Helical" evidence="6">
    <location>
        <begin position="154"/>
        <end position="176"/>
    </location>
</feature>
<feature type="transmembrane region" description="Helical" evidence="6">
    <location>
        <begin position="93"/>
        <end position="113"/>
    </location>
</feature>
<keyword evidence="5 6" id="KW-0472">Membrane</keyword>
<evidence type="ECO:0000256" key="4">
    <source>
        <dbReference type="ARBA" id="ARBA00022989"/>
    </source>
</evidence>
<dbReference type="KEGG" id="mla:Mlab_0610"/>
<proteinExistence type="predicted"/>
<keyword evidence="4 6" id="KW-1133">Transmembrane helix</keyword>
<feature type="transmembrane region" description="Helical" evidence="6">
    <location>
        <begin position="219"/>
        <end position="239"/>
    </location>
</feature>
<evidence type="ECO:0000256" key="2">
    <source>
        <dbReference type="ARBA" id="ARBA00022448"/>
    </source>
</evidence>
<dbReference type="GeneID" id="4795509"/>
<feature type="transmembrane region" description="Helical" evidence="6">
    <location>
        <begin position="392"/>
        <end position="414"/>
    </location>
</feature>
<dbReference type="Gene3D" id="1.20.1720.10">
    <property type="entry name" value="Multidrug resistance protein D"/>
    <property type="match status" value="1"/>
</dbReference>
<evidence type="ECO:0000256" key="3">
    <source>
        <dbReference type="ARBA" id="ARBA00022692"/>
    </source>
</evidence>
<dbReference type="RefSeq" id="WP_011832985.1">
    <property type="nucleotide sequence ID" value="NC_008942.1"/>
</dbReference>
<dbReference type="Gene3D" id="1.20.1250.20">
    <property type="entry name" value="MFS general substrate transporter like domains"/>
    <property type="match status" value="1"/>
</dbReference>
<evidence type="ECO:0000313" key="8">
    <source>
        <dbReference type="EMBL" id="ABN06784.1"/>
    </source>
</evidence>
<feature type="transmembrane region" description="Helical" evidence="6">
    <location>
        <begin position="324"/>
        <end position="342"/>
    </location>
</feature>
<feature type="transmembrane region" description="Helical" evidence="6">
    <location>
        <begin position="68"/>
        <end position="87"/>
    </location>
</feature>
<evidence type="ECO:0000313" key="9">
    <source>
        <dbReference type="Proteomes" id="UP000000365"/>
    </source>
</evidence>
<dbReference type="PROSITE" id="PS50850">
    <property type="entry name" value="MFS"/>
    <property type="match status" value="1"/>
</dbReference>
<feature type="transmembrane region" description="Helical" evidence="6">
    <location>
        <begin position="434"/>
        <end position="456"/>
    </location>
</feature>
<name>A2SR28_METLZ</name>
<keyword evidence="3 6" id="KW-0812">Transmembrane</keyword>
<dbReference type="InterPro" id="IPR036259">
    <property type="entry name" value="MFS_trans_sf"/>
</dbReference>
<dbReference type="PRINTS" id="PR01036">
    <property type="entry name" value="TCRTETB"/>
</dbReference>
<dbReference type="Pfam" id="PF07690">
    <property type="entry name" value="MFS_1"/>
    <property type="match status" value="1"/>
</dbReference>
<evidence type="ECO:0000256" key="6">
    <source>
        <dbReference type="SAM" id="Phobius"/>
    </source>
</evidence>